<dbReference type="InterPro" id="IPR025733">
    <property type="entry name" value="PAPs_C"/>
</dbReference>
<sequence length="555" mass="63869">MSMIRSLVLLAGVLLLHHSLGHERISGRILDSNRRPHWQDGNPNHGPFYAQPEQVHLSYGGDPSTMIVTWVTFDDTLDSVVEYGPSDDALDWVVKGNTSLFVDGGVLKSKRYIHRVQIDGIKPGSKYYYHVGSEYGWSSIFSFVGLKPRPSGGYRYAVYGDMGNINARSLGRIQSLAQKRDFDMVLHVGDLAYNLDTFEGTFGDEFMRQIEPIAAYVPYMTVVGNHENAYNFSHYVNRYSMPKSDHNLFYSFDVDKVHFVVFSTEFYFYTNYGWNQIRTQWEWLNEDLKKAHENRDKVPWIITMGHRPMYCSDFDSDDCTFYESIIRVGLPLTHSYGLENLFYKYGVDLELWAHEHSYERMWPVFNRTVYNGTTEPYVDPPAPVHVVTGSAGCQENTDPFIPHPPPWSAVRSSDYGFSRMQVFNSTHLYFEQISATKNDLVDSFWVVKTKHGKYNTPYLQQKLRKFGRAPPIISFLREMTLGRCWGLVALLFATLLFFSCTPPGVAARLREEKLSKECPPWCMWSSEFTKCVCNVARTRCRCINAKGPWGAGWSE</sequence>
<dbReference type="InterPro" id="IPR029052">
    <property type="entry name" value="Metallo-depent_PP-like"/>
</dbReference>
<dbReference type="InterPro" id="IPR015914">
    <property type="entry name" value="PAPs_N"/>
</dbReference>
<keyword evidence="4" id="KW-0472">Membrane</keyword>
<feature type="domain" description="Purple acid phosphatase C-terminal" evidence="6">
    <location>
        <begin position="382"/>
        <end position="443"/>
    </location>
</feature>
<evidence type="ECO:0000256" key="3">
    <source>
        <dbReference type="RuleBase" id="RU361203"/>
    </source>
</evidence>
<dbReference type="Pfam" id="PF00149">
    <property type="entry name" value="Metallophos"/>
    <property type="match status" value="1"/>
</dbReference>
<feature type="chain" id="PRO_5041481178" description="Purple acid phosphatase" evidence="3">
    <location>
        <begin position="22"/>
        <end position="555"/>
    </location>
</feature>
<evidence type="ECO:0000259" key="7">
    <source>
        <dbReference type="Pfam" id="PF16656"/>
    </source>
</evidence>
<dbReference type="EMBL" id="JAUCMV010000003">
    <property type="protein sequence ID" value="KAK0409521.1"/>
    <property type="molecule type" value="Genomic_DNA"/>
</dbReference>
<gene>
    <name evidence="8" type="ORF">QR680_004593</name>
</gene>
<evidence type="ECO:0000256" key="1">
    <source>
        <dbReference type="ARBA" id="ARBA00022729"/>
    </source>
</evidence>
<keyword evidence="2" id="KW-0325">Glycoprotein</keyword>
<dbReference type="Pfam" id="PF14008">
    <property type="entry name" value="Metallophos_C"/>
    <property type="match status" value="1"/>
</dbReference>
<name>A0AA39HP73_9BILA</name>
<comment type="caution">
    <text evidence="8">The sequence shown here is derived from an EMBL/GenBank/DDBJ whole genome shotgun (WGS) entry which is preliminary data.</text>
</comment>
<proteinExistence type="inferred from homology"/>
<feature type="domain" description="Calcineurin-like phosphoesterase" evidence="5">
    <location>
        <begin position="155"/>
        <end position="358"/>
    </location>
</feature>
<dbReference type="Gene3D" id="3.60.21.10">
    <property type="match status" value="1"/>
</dbReference>
<dbReference type="GO" id="GO:0003993">
    <property type="term" value="F:acid phosphatase activity"/>
    <property type="evidence" value="ECO:0007669"/>
    <property type="project" value="UniProtKB-EC"/>
</dbReference>
<dbReference type="InterPro" id="IPR008963">
    <property type="entry name" value="Purple_acid_Pase-like_N"/>
</dbReference>
<dbReference type="InterPro" id="IPR004843">
    <property type="entry name" value="Calcineurin-like_PHP"/>
</dbReference>
<dbReference type="InterPro" id="IPR041792">
    <property type="entry name" value="MPP_PAP"/>
</dbReference>
<feature type="domain" description="Purple acid phosphatase N-terminal" evidence="7">
    <location>
        <begin position="52"/>
        <end position="143"/>
    </location>
</feature>
<keyword evidence="3" id="KW-0378">Hydrolase</keyword>
<keyword evidence="4" id="KW-0812">Transmembrane</keyword>
<reference evidence="8" key="1">
    <citation type="submission" date="2023-06" db="EMBL/GenBank/DDBJ databases">
        <title>Genomic analysis of the entomopathogenic nematode Steinernema hermaphroditum.</title>
        <authorList>
            <person name="Schwarz E.M."/>
            <person name="Heppert J.K."/>
            <person name="Baniya A."/>
            <person name="Schwartz H.T."/>
            <person name="Tan C.-H."/>
            <person name="Antoshechkin I."/>
            <person name="Sternberg P.W."/>
            <person name="Goodrich-Blair H."/>
            <person name="Dillman A.R."/>
        </authorList>
    </citation>
    <scope>NUCLEOTIDE SEQUENCE</scope>
    <source>
        <strain evidence="8">PS9179</strain>
        <tissue evidence="8">Whole animal</tissue>
    </source>
</reference>
<evidence type="ECO:0000256" key="2">
    <source>
        <dbReference type="ARBA" id="ARBA00023180"/>
    </source>
</evidence>
<dbReference type="PANTHER" id="PTHR45867:SF3">
    <property type="entry name" value="ACID PHOSPHATASE TYPE 7"/>
    <property type="match status" value="1"/>
</dbReference>
<evidence type="ECO:0000259" key="6">
    <source>
        <dbReference type="Pfam" id="PF14008"/>
    </source>
</evidence>
<evidence type="ECO:0000313" key="9">
    <source>
        <dbReference type="Proteomes" id="UP001175271"/>
    </source>
</evidence>
<dbReference type="PANTHER" id="PTHR45867">
    <property type="entry name" value="PURPLE ACID PHOSPHATASE"/>
    <property type="match status" value="1"/>
</dbReference>
<comment type="similarity">
    <text evidence="3">Belongs to the metallophosphoesterase superfamily. Purple acid phosphatase family.</text>
</comment>
<dbReference type="Proteomes" id="UP001175271">
    <property type="component" value="Unassembled WGS sequence"/>
</dbReference>
<dbReference type="SUPFAM" id="SSF49363">
    <property type="entry name" value="Purple acid phosphatase, N-terminal domain"/>
    <property type="match status" value="1"/>
</dbReference>
<organism evidence="8 9">
    <name type="scientific">Steinernema hermaphroditum</name>
    <dbReference type="NCBI Taxonomy" id="289476"/>
    <lineage>
        <taxon>Eukaryota</taxon>
        <taxon>Metazoa</taxon>
        <taxon>Ecdysozoa</taxon>
        <taxon>Nematoda</taxon>
        <taxon>Chromadorea</taxon>
        <taxon>Rhabditida</taxon>
        <taxon>Tylenchina</taxon>
        <taxon>Panagrolaimomorpha</taxon>
        <taxon>Strongyloidoidea</taxon>
        <taxon>Steinernematidae</taxon>
        <taxon>Steinernema</taxon>
    </lineage>
</organism>
<comment type="catalytic activity">
    <reaction evidence="3">
        <text>a phosphate monoester + H2O = an alcohol + phosphate</text>
        <dbReference type="Rhea" id="RHEA:15017"/>
        <dbReference type="ChEBI" id="CHEBI:15377"/>
        <dbReference type="ChEBI" id="CHEBI:30879"/>
        <dbReference type="ChEBI" id="CHEBI:43474"/>
        <dbReference type="ChEBI" id="CHEBI:67140"/>
        <dbReference type="EC" id="3.1.3.2"/>
    </reaction>
</comment>
<dbReference type="GO" id="GO:0046872">
    <property type="term" value="F:metal ion binding"/>
    <property type="evidence" value="ECO:0007669"/>
    <property type="project" value="InterPro"/>
</dbReference>
<dbReference type="AlphaFoldDB" id="A0AA39HP73"/>
<accession>A0AA39HP73</accession>
<keyword evidence="4" id="KW-1133">Transmembrane helix</keyword>
<evidence type="ECO:0000256" key="4">
    <source>
        <dbReference type="SAM" id="Phobius"/>
    </source>
</evidence>
<dbReference type="CDD" id="cd00839">
    <property type="entry name" value="MPP_PAPs"/>
    <property type="match status" value="1"/>
</dbReference>
<keyword evidence="9" id="KW-1185">Reference proteome</keyword>
<feature type="signal peptide" evidence="3">
    <location>
        <begin position="1"/>
        <end position="21"/>
    </location>
</feature>
<feature type="transmembrane region" description="Helical" evidence="4">
    <location>
        <begin position="485"/>
        <end position="506"/>
    </location>
</feature>
<protein>
    <recommendedName>
        <fullName evidence="3">Purple acid phosphatase</fullName>
        <ecNumber evidence="3">3.1.3.2</ecNumber>
    </recommendedName>
</protein>
<dbReference type="EC" id="3.1.3.2" evidence="3"/>
<dbReference type="Pfam" id="PF16656">
    <property type="entry name" value="Pur_ac_phosph_N"/>
    <property type="match status" value="1"/>
</dbReference>
<dbReference type="Gene3D" id="2.60.40.380">
    <property type="entry name" value="Purple acid phosphatase-like, N-terminal"/>
    <property type="match status" value="1"/>
</dbReference>
<dbReference type="SUPFAM" id="SSF56300">
    <property type="entry name" value="Metallo-dependent phosphatases"/>
    <property type="match status" value="1"/>
</dbReference>
<keyword evidence="1 3" id="KW-0732">Signal</keyword>
<evidence type="ECO:0000259" key="5">
    <source>
        <dbReference type="Pfam" id="PF00149"/>
    </source>
</evidence>
<evidence type="ECO:0000313" key="8">
    <source>
        <dbReference type="EMBL" id="KAK0409521.1"/>
    </source>
</evidence>